<dbReference type="Proteomes" id="UP000247476">
    <property type="component" value="Unassembled WGS sequence"/>
</dbReference>
<dbReference type="InterPro" id="IPR018060">
    <property type="entry name" value="HTH_AraC"/>
</dbReference>
<dbReference type="Pfam" id="PF12833">
    <property type="entry name" value="HTH_18"/>
    <property type="match status" value="1"/>
</dbReference>
<evidence type="ECO:0000256" key="9">
    <source>
        <dbReference type="SAM" id="MobiDB-lite"/>
    </source>
</evidence>
<comment type="caution">
    <text evidence="12">The sequence shown here is derived from an EMBL/GenBank/DDBJ whole genome shotgun (WGS) entry which is preliminary data.</text>
</comment>
<dbReference type="CDD" id="cd18774">
    <property type="entry name" value="PDC2_HK_sensor"/>
    <property type="match status" value="1"/>
</dbReference>
<gene>
    <name evidence="12" type="ORF">DLM86_25610</name>
</gene>
<dbReference type="Pfam" id="PF02743">
    <property type="entry name" value="dCache_1"/>
    <property type="match status" value="1"/>
</dbReference>
<evidence type="ECO:0000259" key="11">
    <source>
        <dbReference type="PROSITE" id="PS01124"/>
    </source>
</evidence>
<evidence type="ECO:0000256" key="5">
    <source>
        <dbReference type="ARBA" id="ARBA00023015"/>
    </source>
</evidence>
<evidence type="ECO:0000256" key="1">
    <source>
        <dbReference type="ARBA" id="ARBA00004651"/>
    </source>
</evidence>
<dbReference type="PROSITE" id="PS01124">
    <property type="entry name" value="HTH_ARAC_FAMILY_2"/>
    <property type="match status" value="1"/>
</dbReference>
<proteinExistence type="predicted"/>
<accession>A0A2V5JX87</accession>
<keyword evidence="6" id="KW-0238">DNA-binding</keyword>
<evidence type="ECO:0000256" key="7">
    <source>
        <dbReference type="ARBA" id="ARBA00023136"/>
    </source>
</evidence>
<keyword evidence="7 10" id="KW-0472">Membrane</keyword>
<evidence type="ECO:0000313" key="12">
    <source>
        <dbReference type="EMBL" id="PYI51398.1"/>
    </source>
</evidence>
<name>A0A2V5JX87_9BACL</name>
<keyword evidence="8" id="KW-0804">Transcription</keyword>
<dbReference type="Gene3D" id="1.10.10.60">
    <property type="entry name" value="Homeodomain-like"/>
    <property type="match status" value="2"/>
</dbReference>
<keyword evidence="2" id="KW-1003">Cell membrane</keyword>
<dbReference type="InterPro" id="IPR033479">
    <property type="entry name" value="dCache_1"/>
</dbReference>
<comment type="subcellular location">
    <subcellularLocation>
        <location evidence="1">Cell membrane</location>
        <topology evidence="1">Multi-pass membrane protein</topology>
    </subcellularLocation>
</comment>
<dbReference type="InterPro" id="IPR041522">
    <property type="entry name" value="CdaR_GGDEF"/>
</dbReference>
<dbReference type="AlphaFoldDB" id="A0A2V5JX87"/>
<keyword evidence="4 10" id="KW-1133">Transmembrane helix</keyword>
<feature type="domain" description="HTH araC/xylS-type" evidence="11">
    <location>
        <begin position="700"/>
        <end position="798"/>
    </location>
</feature>
<evidence type="ECO:0000256" key="3">
    <source>
        <dbReference type="ARBA" id="ARBA00022692"/>
    </source>
</evidence>
<dbReference type="EMBL" id="QJVJ01000013">
    <property type="protein sequence ID" value="PYI51398.1"/>
    <property type="molecule type" value="Genomic_DNA"/>
</dbReference>
<evidence type="ECO:0000256" key="8">
    <source>
        <dbReference type="ARBA" id="ARBA00023163"/>
    </source>
</evidence>
<dbReference type="GO" id="GO:0003700">
    <property type="term" value="F:DNA-binding transcription factor activity"/>
    <property type="evidence" value="ECO:0007669"/>
    <property type="project" value="InterPro"/>
</dbReference>
<dbReference type="PANTHER" id="PTHR43280">
    <property type="entry name" value="ARAC-FAMILY TRANSCRIPTIONAL REGULATOR"/>
    <property type="match status" value="1"/>
</dbReference>
<dbReference type="PANTHER" id="PTHR43280:SF10">
    <property type="entry name" value="REGULATORY PROTEIN POCR"/>
    <property type="match status" value="1"/>
</dbReference>
<dbReference type="InterPro" id="IPR009057">
    <property type="entry name" value="Homeodomain-like_sf"/>
</dbReference>
<sequence>MDNKETLERPAISAMIKIKRLQCMDVVIRNFTSRTVIDMAGRIRLFRDLPFHKKLLVSSLLLSVLPVLLLGTAASFVASTSIQGEANAKHEATLRQIELQVDSLLKRLDYLSIQIAGDLTIERSVRLGISMDDREALETTLDMVETLRKYRSLSDVPFNAYVVYNRYDTVYSNKYGLLAKTDFPYYDALRQYEPKFTGSWFVPSNSYPNQREFLIVRPIGSSSTVDGVLFLEVEPARFYELLQSVRMTDDSQLVAVNRDGRIVLSREPQEIGTTLPLPFAKRLSQTAPSKPTDTVPYGDDRYHVSVHRSGYNDWTYVIIAPQGELTAKSSLIKQVTWLMAGCLALVWGLIALFASNRLYNPIRSLLQKLPQRAKPSQDGLQQIGAFMQQVMDANRRLDSELREQLPQLRDGTIVKLLNGELTDADFAAMTKHYALPLEGRSFVVCVFEVDAFMEFRTSYRGKDRALMMYALTKLVAEMAAPLFRSVAVAPSPGQVALIVGMDADEPDETATVAVEDLCGRIRLKAKELFRFTLSAGVSRARPLPRRVHESYGEAVDLLKLRLLLGHDLTISHRAVESMETVKQSARSLIKRQRAIVKRIAEGDMESAYDEFGQMVLDIPRLLIGFKPVTGIFTNLIGEIDHLLEQLGFELQAMFPYDVYARVNEAESLDQLNDWFRHQFFPAFRTHYERLTVPNQTRIVRQVAEYVRSGAEGELSLQEAASRFGLSPSQLSRMFKDEMNVNFMDYVIEMRMSRAKEWLVHSDMPIKHIADRLQYTTTQNFSRAFKQTTGMSPGQYRESVRHQQGGGA</sequence>
<feature type="transmembrane region" description="Helical" evidence="10">
    <location>
        <begin position="55"/>
        <end position="78"/>
    </location>
</feature>
<evidence type="ECO:0000313" key="13">
    <source>
        <dbReference type="Proteomes" id="UP000247476"/>
    </source>
</evidence>
<protein>
    <recommendedName>
        <fullName evidence="11">HTH araC/xylS-type domain-containing protein</fullName>
    </recommendedName>
</protein>
<reference evidence="12 13" key="1">
    <citation type="submission" date="2018-05" db="EMBL/GenBank/DDBJ databases">
        <title>Paenibacillus flagellatus sp. nov., isolated from selenium mineral soil.</title>
        <authorList>
            <person name="Dai X."/>
        </authorList>
    </citation>
    <scope>NUCLEOTIDE SEQUENCE [LARGE SCALE GENOMIC DNA]</scope>
    <source>
        <strain evidence="12 13">DXL2</strain>
    </source>
</reference>
<keyword evidence="13" id="KW-1185">Reference proteome</keyword>
<evidence type="ECO:0000256" key="4">
    <source>
        <dbReference type="ARBA" id="ARBA00022989"/>
    </source>
</evidence>
<dbReference type="GO" id="GO:0043565">
    <property type="term" value="F:sequence-specific DNA binding"/>
    <property type="evidence" value="ECO:0007669"/>
    <property type="project" value="InterPro"/>
</dbReference>
<keyword evidence="3 10" id="KW-0812">Transmembrane</keyword>
<keyword evidence="5" id="KW-0805">Transcription regulation</keyword>
<dbReference type="Gene3D" id="3.30.450.20">
    <property type="entry name" value="PAS domain"/>
    <property type="match status" value="1"/>
</dbReference>
<evidence type="ECO:0000256" key="6">
    <source>
        <dbReference type="ARBA" id="ARBA00023125"/>
    </source>
</evidence>
<dbReference type="SUPFAM" id="SSF46689">
    <property type="entry name" value="Homeodomain-like"/>
    <property type="match status" value="2"/>
</dbReference>
<evidence type="ECO:0000256" key="2">
    <source>
        <dbReference type="ARBA" id="ARBA00022475"/>
    </source>
</evidence>
<dbReference type="Pfam" id="PF17853">
    <property type="entry name" value="GGDEF_2"/>
    <property type="match status" value="1"/>
</dbReference>
<feature type="region of interest" description="Disordered" evidence="9">
    <location>
        <begin position="787"/>
        <end position="807"/>
    </location>
</feature>
<organism evidence="12 13">
    <name type="scientific">Paenibacillus flagellatus</name>
    <dbReference type="NCBI Taxonomy" id="2211139"/>
    <lineage>
        <taxon>Bacteria</taxon>
        <taxon>Bacillati</taxon>
        <taxon>Bacillota</taxon>
        <taxon>Bacilli</taxon>
        <taxon>Bacillales</taxon>
        <taxon>Paenibacillaceae</taxon>
        <taxon>Paenibacillus</taxon>
    </lineage>
</organism>
<dbReference type="SMART" id="SM00342">
    <property type="entry name" value="HTH_ARAC"/>
    <property type="match status" value="1"/>
</dbReference>
<evidence type="ECO:0000256" key="10">
    <source>
        <dbReference type="SAM" id="Phobius"/>
    </source>
</evidence>
<dbReference type="GO" id="GO:0005886">
    <property type="term" value="C:plasma membrane"/>
    <property type="evidence" value="ECO:0007669"/>
    <property type="project" value="UniProtKB-SubCell"/>
</dbReference>